<protein>
    <recommendedName>
        <fullName evidence="15">ATP synthase subunit b</fullName>
    </recommendedName>
    <alternativeName>
        <fullName evidence="15">ATP synthase F(0) sector subunit b</fullName>
    </alternativeName>
    <alternativeName>
        <fullName evidence="15">ATPase subunit I</fullName>
    </alternativeName>
    <alternativeName>
        <fullName evidence="15">F-type ATPase subunit b</fullName>
        <shortName evidence="15">F-ATPase subunit b</shortName>
    </alternativeName>
</protein>
<sequence>MNINLTLIGQSIAFAIFVWFCVKYVWPPITAAMEARQKKIADGLSAADRASLDLELAQEKAAKEMQKAKEEAAALIDQANKRAAQIVESSKDDARKEGEKLIEQARAEIQQERVQARDALRAEVATLAVAGAEKILETSVDAKAHSEMLEKLAAEL</sequence>
<evidence type="ECO:0000256" key="2">
    <source>
        <dbReference type="ARBA" id="ARBA00022448"/>
    </source>
</evidence>
<reference evidence="18 21" key="1">
    <citation type="submission" date="2018-02" db="EMBL/GenBank/DDBJ databases">
        <title>Deep subsurface shale carbon reservoir microbial communities from Ohio and West Virginia, USA.</title>
        <authorList>
            <person name="Wrighton K."/>
        </authorList>
    </citation>
    <scope>NUCLEOTIDE SEQUENCE [LARGE SCALE GENOMIC DNA]</scope>
    <source>
        <strain evidence="18 21">UTICA-S1B6</strain>
    </source>
</reference>
<dbReference type="STRING" id="930118.SAMN05216429_10731"/>
<comment type="subunit">
    <text evidence="13">F-type ATPases have 2 components, F(1) - the catalytic core - and F(0) - the membrane proton channel. F(1) has five subunits: alpha(3), beta(3), gamma(1), delta(1), epsilon(1). F(0) has four main subunits: a(1), b(2) and c(10-14). The alpha and beta chains form an alternating ring which encloses part of the gamma chain. F(1) is attached to F(0) by a central stalk formed by the gamma and epsilon chains, while a peripheral stalk is formed by the delta and b chains.</text>
</comment>
<dbReference type="NCBIfam" id="NF004411">
    <property type="entry name" value="PRK05759.1-2"/>
    <property type="match status" value="1"/>
</dbReference>
<comment type="similarity">
    <text evidence="1 15 16">Belongs to the ATPase B chain family.</text>
</comment>
<evidence type="ECO:0000256" key="11">
    <source>
        <dbReference type="ARBA" id="ARBA00025198"/>
    </source>
</evidence>
<keyword evidence="5 15" id="KW-0812">Transmembrane</keyword>
<comment type="function">
    <text evidence="12">Component of the F(0) channel, it forms part of the peripheral stalk, linking F(1) to F(0). The b'-subunit is a diverged and duplicated form of b found in plants and photosynthetic bacteria.</text>
</comment>
<evidence type="ECO:0000256" key="3">
    <source>
        <dbReference type="ARBA" id="ARBA00022475"/>
    </source>
</evidence>
<dbReference type="RefSeq" id="WP_104417338.1">
    <property type="nucleotide sequence ID" value="NZ_PTIT01000015.1"/>
</dbReference>
<comment type="function">
    <text evidence="11 15">F(1)F(0) ATP synthase produces ATP from ADP in the presence of a proton or sodium gradient. F-type ATPases consist of two structural domains, F(1) containing the extramembraneous catalytic core and F(0) containing the membrane proton channel, linked together by a central stalk and a peripheral stalk. During catalysis, ATP synthesis in the catalytic domain of F(1) is coupled via a rotary mechanism of the central stalk subunits to proton translocation.</text>
</comment>
<evidence type="ECO:0000256" key="13">
    <source>
        <dbReference type="ARBA" id="ARBA00026054"/>
    </source>
</evidence>
<keyword evidence="17" id="KW-0175">Coiled coil</keyword>
<evidence type="ECO:0000256" key="7">
    <source>
        <dbReference type="ARBA" id="ARBA00022989"/>
    </source>
</evidence>
<keyword evidence="8 15" id="KW-0406">Ion transport</keyword>
<dbReference type="InterPro" id="IPR028987">
    <property type="entry name" value="ATP_synth_B-like_membr_sf"/>
</dbReference>
<proteinExistence type="inferred from homology"/>
<keyword evidence="6 15" id="KW-0375">Hydrogen ion transport</keyword>
<gene>
    <name evidence="15" type="primary">atpF</name>
    <name evidence="19" type="ORF">B0H24_103424</name>
    <name evidence="18" type="ORF">BY455_11556</name>
</gene>
<dbReference type="EMBL" id="PTIT01000015">
    <property type="protein sequence ID" value="PPK51179.1"/>
    <property type="molecule type" value="Genomic_DNA"/>
</dbReference>
<keyword evidence="9 15" id="KW-0472">Membrane</keyword>
<accession>A0A2S6G2U2</accession>
<dbReference type="PANTHER" id="PTHR33445">
    <property type="entry name" value="ATP SYNTHASE SUBUNIT B', CHLOROPLASTIC"/>
    <property type="match status" value="1"/>
</dbReference>
<keyword evidence="7 15" id="KW-1133">Transmembrane helix</keyword>
<dbReference type="Proteomes" id="UP000239648">
    <property type="component" value="Unassembled WGS sequence"/>
</dbReference>
<evidence type="ECO:0000256" key="10">
    <source>
        <dbReference type="ARBA" id="ARBA00023310"/>
    </source>
</evidence>
<keyword evidence="3 15" id="KW-1003">Cell membrane</keyword>
<evidence type="ECO:0000256" key="8">
    <source>
        <dbReference type="ARBA" id="ARBA00023065"/>
    </source>
</evidence>
<keyword evidence="2 15" id="KW-0813">Transport</keyword>
<evidence type="ECO:0000256" key="15">
    <source>
        <dbReference type="HAMAP-Rule" id="MF_01398"/>
    </source>
</evidence>
<reference evidence="19 20" key="2">
    <citation type="submission" date="2018-02" db="EMBL/GenBank/DDBJ databases">
        <title>Subsurface microbial communities from deep shales in Ohio and West Virginia, USA.</title>
        <authorList>
            <person name="Wrighton K."/>
        </authorList>
    </citation>
    <scope>NUCLEOTIDE SEQUENCE [LARGE SCALE GENOMIC DNA]</scope>
    <source>
        <strain evidence="19 20">UTICA-S1B9</strain>
    </source>
</reference>
<dbReference type="OrthoDB" id="9788020at2"/>
<dbReference type="GO" id="GO:0046933">
    <property type="term" value="F:proton-transporting ATP synthase activity, rotational mechanism"/>
    <property type="evidence" value="ECO:0007669"/>
    <property type="project" value="UniProtKB-UniRule"/>
</dbReference>
<comment type="subcellular location">
    <subcellularLocation>
        <location evidence="15">Cell membrane</location>
        <topology evidence="15">Single-pass membrane protein</topology>
    </subcellularLocation>
    <subcellularLocation>
        <location evidence="14">Endomembrane system</location>
        <topology evidence="14">Single-pass membrane protein</topology>
    </subcellularLocation>
</comment>
<keyword evidence="21" id="KW-1185">Reference proteome</keyword>
<evidence type="ECO:0000313" key="20">
    <source>
        <dbReference type="Proteomes" id="UP000239446"/>
    </source>
</evidence>
<comment type="subunit">
    <text evidence="15">F-type ATPases have 2 components, F(1) - the catalytic core - and F(0) - the membrane proton channel. F(1) has five subunits: alpha(3), beta(3), gamma(1), delta(1), epsilon(1). F(0) has three main subunits: a(1), b(2) and c(10-14). The alpha and beta chains form an alternating ring which encloses part of the gamma chain. F(1) is attached to F(0) by a central stalk formed by the gamma and epsilon chains, while a peripheral stalk is formed by the delta and b chains.</text>
</comment>
<keyword evidence="4 15" id="KW-0138">CF(0)</keyword>
<dbReference type="NCBIfam" id="NF004413">
    <property type="entry name" value="PRK05759.1-4"/>
    <property type="match status" value="1"/>
</dbReference>
<name>A0A2S6G2U2_9GAMM</name>
<dbReference type="GO" id="GO:0005886">
    <property type="term" value="C:plasma membrane"/>
    <property type="evidence" value="ECO:0007669"/>
    <property type="project" value="UniProtKB-SubCell"/>
</dbReference>
<evidence type="ECO:0000256" key="12">
    <source>
        <dbReference type="ARBA" id="ARBA00025614"/>
    </source>
</evidence>
<dbReference type="InterPro" id="IPR005864">
    <property type="entry name" value="ATP_synth_F0_bsu_bac"/>
</dbReference>
<dbReference type="PANTHER" id="PTHR33445:SF1">
    <property type="entry name" value="ATP SYNTHASE SUBUNIT B"/>
    <property type="match status" value="1"/>
</dbReference>
<evidence type="ECO:0000313" key="18">
    <source>
        <dbReference type="EMBL" id="PPK51179.1"/>
    </source>
</evidence>
<dbReference type="NCBIfam" id="TIGR01144">
    <property type="entry name" value="ATP_synt_b"/>
    <property type="match status" value="1"/>
</dbReference>
<feature type="transmembrane region" description="Helical" evidence="15">
    <location>
        <begin position="6"/>
        <end position="26"/>
    </location>
</feature>
<evidence type="ECO:0000256" key="4">
    <source>
        <dbReference type="ARBA" id="ARBA00022547"/>
    </source>
</evidence>
<evidence type="ECO:0000256" key="6">
    <source>
        <dbReference type="ARBA" id="ARBA00022781"/>
    </source>
</evidence>
<keyword evidence="10 15" id="KW-0066">ATP synthesis</keyword>
<evidence type="ECO:0000256" key="5">
    <source>
        <dbReference type="ARBA" id="ARBA00022692"/>
    </source>
</evidence>
<dbReference type="InterPro" id="IPR002146">
    <property type="entry name" value="ATP_synth_b/b'su_bac/chlpt"/>
</dbReference>
<dbReference type="GO" id="GO:0045259">
    <property type="term" value="C:proton-transporting ATP synthase complex"/>
    <property type="evidence" value="ECO:0007669"/>
    <property type="project" value="UniProtKB-KW"/>
</dbReference>
<dbReference type="Proteomes" id="UP000239446">
    <property type="component" value="Unassembled WGS sequence"/>
</dbReference>
<feature type="coiled-coil region" evidence="17">
    <location>
        <begin position="47"/>
        <end position="122"/>
    </location>
</feature>
<evidence type="ECO:0000256" key="17">
    <source>
        <dbReference type="SAM" id="Coils"/>
    </source>
</evidence>
<dbReference type="HAMAP" id="MF_01398">
    <property type="entry name" value="ATP_synth_b_bprime"/>
    <property type="match status" value="1"/>
</dbReference>
<dbReference type="GO" id="GO:0012505">
    <property type="term" value="C:endomembrane system"/>
    <property type="evidence" value="ECO:0007669"/>
    <property type="project" value="UniProtKB-SubCell"/>
</dbReference>
<comment type="caution">
    <text evidence="19">The sequence shown here is derived from an EMBL/GenBank/DDBJ whole genome shotgun (WGS) entry which is preliminary data.</text>
</comment>
<evidence type="ECO:0000256" key="1">
    <source>
        <dbReference type="ARBA" id="ARBA00005513"/>
    </source>
</evidence>
<dbReference type="SUPFAM" id="SSF81573">
    <property type="entry name" value="F1F0 ATP synthase subunit B, membrane domain"/>
    <property type="match status" value="1"/>
</dbReference>
<dbReference type="GO" id="GO:0046961">
    <property type="term" value="F:proton-transporting ATPase activity, rotational mechanism"/>
    <property type="evidence" value="ECO:0007669"/>
    <property type="project" value="TreeGrafter"/>
</dbReference>
<dbReference type="AlphaFoldDB" id="A0A2S6G2U2"/>
<dbReference type="EMBL" id="PTIU01000034">
    <property type="protein sequence ID" value="PPK52439.1"/>
    <property type="molecule type" value="Genomic_DNA"/>
</dbReference>
<organism evidence="19 20">
    <name type="scientific">Marinobacter persicus</name>
    <dbReference type="NCBI Taxonomy" id="930118"/>
    <lineage>
        <taxon>Bacteria</taxon>
        <taxon>Pseudomonadati</taxon>
        <taxon>Pseudomonadota</taxon>
        <taxon>Gammaproteobacteria</taxon>
        <taxon>Pseudomonadales</taxon>
        <taxon>Marinobacteraceae</taxon>
        <taxon>Marinobacter</taxon>
    </lineage>
</organism>
<dbReference type="CDD" id="cd06503">
    <property type="entry name" value="ATP-synt_Fo_b"/>
    <property type="match status" value="1"/>
</dbReference>
<dbReference type="Gene3D" id="6.10.250.1580">
    <property type="match status" value="1"/>
</dbReference>
<dbReference type="InterPro" id="IPR050059">
    <property type="entry name" value="ATP_synthase_B_chain"/>
</dbReference>
<evidence type="ECO:0000256" key="9">
    <source>
        <dbReference type="ARBA" id="ARBA00023136"/>
    </source>
</evidence>
<evidence type="ECO:0000313" key="21">
    <source>
        <dbReference type="Proteomes" id="UP000239648"/>
    </source>
</evidence>
<evidence type="ECO:0000256" key="14">
    <source>
        <dbReference type="ARBA" id="ARBA00037847"/>
    </source>
</evidence>
<evidence type="ECO:0000256" key="16">
    <source>
        <dbReference type="RuleBase" id="RU003848"/>
    </source>
</evidence>
<evidence type="ECO:0000313" key="19">
    <source>
        <dbReference type="EMBL" id="PPK52439.1"/>
    </source>
</evidence>
<dbReference type="Pfam" id="PF00430">
    <property type="entry name" value="ATP-synt_B"/>
    <property type="match status" value="1"/>
</dbReference>